<evidence type="ECO:0000256" key="1">
    <source>
        <dbReference type="SAM" id="MobiDB-lite"/>
    </source>
</evidence>
<dbReference type="AlphaFoldDB" id="A0A0A7LC82"/>
<evidence type="ECO:0000313" key="2">
    <source>
        <dbReference type="EMBL" id="AIZ56669.1"/>
    </source>
</evidence>
<name>A0A0A7LC82_9ARCH</name>
<dbReference type="Proteomes" id="UP000030787">
    <property type="component" value="Chromosome"/>
</dbReference>
<keyword evidence="3" id="KW-1185">Reference proteome</keyword>
<dbReference type="STRING" id="1577791.Mpt1_c07870"/>
<accession>A0A0A7LC82</accession>
<evidence type="ECO:0000313" key="3">
    <source>
        <dbReference type="Proteomes" id="UP000030787"/>
    </source>
</evidence>
<dbReference type="RefSeq" id="WP_148305822.1">
    <property type="nucleotide sequence ID" value="NZ_CP010070.1"/>
</dbReference>
<gene>
    <name evidence="2" type="ORF">Mpt1_c07870</name>
</gene>
<dbReference type="GeneID" id="24818456"/>
<dbReference type="HOGENOM" id="CLU_619116_0_0_2"/>
<proteinExistence type="predicted"/>
<protein>
    <submittedName>
        <fullName evidence="2">Uncharacterized protein</fullName>
    </submittedName>
</protein>
<dbReference type="KEGG" id="mear:Mpt1_c07870"/>
<organism evidence="2 3">
    <name type="scientific">Candidatus Methanoplasma termitum</name>
    <dbReference type="NCBI Taxonomy" id="1577791"/>
    <lineage>
        <taxon>Archaea</taxon>
        <taxon>Methanobacteriati</taxon>
        <taxon>Thermoplasmatota</taxon>
        <taxon>Thermoplasmata</taxon>
        <taxon>Methanomassiliicoccales</taxon>
        <taxon>Methanomassiliicoccaceae</taxon>
        <taxon>Candidatus Methanoplasma</taxon>
    </lineage>
</organism>
<reference evidence="2 3" key="1">
    <citation type="journal article" date="2014" name="Appl. Environ. Microbiol.">
        <title>Comparative Genome Analysis of 'Candidatus Methanoplasma termitum' Indicates a New Mode of Energy Metabolism in the Seventh Order of Methanogens.</title>
        <authorList>
            <person name="Lang K."/>
            <person name="Schuldes J."/>
            <person name="Klingl A."/>
            <person name="Poehlein A."/>
            <person name="Daniel R."/>
            <person name="Brune A."/>
        </authorList>
    </citation>
    <scope>NUCLEOTIDE SEQUENCE [LARGE SCALE GENOMIC DNA]</scope>
    <source>
        <strain evidence="3">Mpt1</strain>
    </source>
</reference>
<dbReference type="EMBL" id="CP010070">
    <property type="protein sequence ID" value="AIZ56669.1"/>
    <property type="molecule type" value="Genomic_DNA"/>
</dbReference>
<sequence>MGGNSGNNDSVSSQRSFLKRMLGQQTIKPAMQAEVKQRHPGFTASNETAVAPGRTARPQETIRSEAVKQLNREGYYVYNTPEKQDVYITIQPDTAFFDDDEPKMVRMAGGSFVSGSKRADSFTVPVRSEPEPEPMDYTQPADIFNNAKRRPVYEEIDFQIIIKKNDSFEKELEEAELYSPLSCREVVDPVLEEQVFVKKQADMAFTSADAAAPIMMKETIIGYAEPSDYEVEDTTAAEETTKTEEKKVPIKEEPIYVEKVVIKKVHTAEVPAGLHVEGKRPTDVAKMNVGATEELSSFNGKSTAAQTAATSGSKPAEAALPIAEQIPVVHKTKGVINVTEAVPCAVAEKNSETVTGPTIIAIADEIEMLKITIPGLCICDELMSDMSADCIMVIPDDGLEAYDCAFKSAPTVTSSVAAQAASGSDTSLTNVTKTTPFKFKFK</sequence>
<feature type="region of interest" description="Disordered" evidence="1">
    <location>
        <begin position="33"/>
        <end position="60"/>
    </location>
</feature>